<dbReference type="STRING" id="1073327.SAMN04488108_3136"/>
<proteinExistence type="predicted"/>
<sequence length="164" mass="18692">MFSVIINEKAYSVEKTDKQLKVNDQEFDWDMKWVSDRRIHFIKNNQSMEAELISLDSETKTLQIKLNHKVVELQLKDRFDLLLEELGMDNLDSSGIQDIKAPMPGLILDLKVKSGDEVKKGDVVLILEAMKMENSIKSPGDGVVKDIKVSLNQSVEKNQVLISF</sequence>
<evidence type="ECO:0000259" key="2">
    <source>
        <dbReference type="PROSITE" id="PS50968"/>
    </source>
</evidence>
<dbReference type="EMBL" id="FRXN01000004">
    <property type="protein sequence ID" value="SHO63970.1"/>
    <property type="molecule type" value="Genomic_DNA"/>
</dbReference>
<feature type="domain" description="Lipoyl-binding" evidence="2">
    <location>
        <begin position="96"/>
        <end position="164"/>
    </location>
</feature>
<dbReference type="PROSITE" id="PS50968">
    <property type="entry name" value="BIOTINYL_LIPOYL"/>
    <property type="match status" value="1"/>
</dbReference>
<gene>
    <name evidence="3" type="ORF">SAMN04488108_3136</name>
</gene>
<dbReference type="SUPFAM" id="SSF51230">
    <property type="entry name" value="Single hybrid motif"/>
    <property type="match status" value="1"/>
</dbReference>
<accession>A0A1M7ZGD2</accession>
<name>A0A1M7ZGD2_9BACT</name>
<dbReference type="Pfam" id="PF00364">
    <property type="entry name" value="Biotin_lipoyl"/>
    <property type="match status" value="1"/>
</dbReference>
<evidence type="ECO:0000313" key="4">
    <source>
        <dbReference type="Proteomes" id="UP000184609"/>
    </source>
</evidence>
<dbReference type="InterPro" id="IPR001882">
    <property type="entry name" value="Biotin_BS"/>
</dbReference>
<reference evidence="4" key="1">
    <citation type="submission" date="2016-12" db="EMBL/GenBank/DDBJ databases">
        <authorList>
            <person name="Varghese N."/>
            <person name="Submissions S."/>
        </authorList>
    </citation>
    <scope>NUCLEOTIDE SEQUENCE [LARGE SCALE GENOMIC DNA]</scope>
    <source>
        <strain evidence="4">DSM 25035</strain>
    </source>
</reference>
<dbReference type="InterPro" id="IPR011053">
    <property type="entry name" value="Single_hybrid_motif"/>
</dbReference>
<dbReference type="AlphaFoldDB" id="A0A1M7ZGD2"/>
<keyword evidence="1" id="KW-0092">Biotin</keyword>
<dbReference type="CDD" id="cd06850">
    <property type="entry name" value="biotinyl_domain"/>
    <property type="match status" value="1"/>
</dbReference>
<dbReference type="FunFam" id="2.40.50.100:FF:000003">
    <property type="entry name" value="Acetyl-CoA carboxylase biotin carboxyl carrier protein"/>
    <property type="match status" value="1"/>
</dbReference>
<dbReference type="PANTHER" id="PTHR45266">
    <property type="entry name" value="OXALOACETATE DECARBOXYLASE ALPHA CHAIN"/>
    <property type="match status" value="1"/>
</dbReference>
<dbReference type="InterPro" id="IPR050709">
    <property type="entry name" value="Biotin_Carboxyl_Carrier/Decarb"/>
</dbReference>
<dbReference type="InterPro" id="IPR000089">
    <property type="entry name" value="Biotin_lipoyl"/>
</dbReference>
<dbReference type="OrthoDB" id="9812676at2"/>
<dbReference type="PROSITE" id="PS00188">
    <property type="entry name" value="BIOTIN"/>
    <property type="match status" value="1"/>
</dbReference>
<evidence type="ECO:0000313" key="3">
    <source>
        <dbReference type="EMBL" id="SHO63970.1"/>
    </source>
</evidence>
<dbReference type="Gene3D" id="2.40.50.100">
    <property type="match status" value="1"/>
</dbReference>
<keyword evidence="4" id="KW-1185">Reference proteome</keyword>
<evidence type="ECO:0000256" key="1">
    <source>
        <dbReference type="ARBA" id="ARBA00023267"/>
    </source>
</evidence>
<dbReference type="RefSeq" id="WP_073572867.1">
    <property type="nucleotide sequence ID" value="NZ_FRXN01000004.1"/>
</dbReference>
<dbReference type="Proteomes" id="UP000184609">
    <property type="component" value="Unassembled WGS sequence"/>
</dbReference>
<dbReference type="PANTHER" id="PTHR45266:SF3">
    <property type="entry name" value="OXALOACETATE DECARBOXYLASE ALPHA CHAIN"/>
    <property type="match status" value="1"/>
</dbReference>
<protein>
    <submittedName>
        <fullName evidence="3">Biotin-requiring enzyme</fullName>
    </submittedName>
</protein>
<organism evidence="3 4">
    <name type="scientific">Algoriphagus zhangzhouensis</name>
    <dbReference type="NCBI Taxonomy" id="1073327"/>
    <lineage>
        <taxon>Bacteria</taxon>
        <taxon>Pseudomonadati</taxon>
        <taxon>Bacteroidota</taxon>
        <taxon>Cytophagia</taxon>
        <taxon>Cytophagales</taxon>
        <taxon>Cyclobacteriaceae</taxon>
        <taxon>Algoriphagus</taxon>
    </lineage>
</organism>